<dbReference type="CDD" id="cd08662">
    <property type="entry name" value="M13"/>
    <property type="match status" value="1"/>
</dbReference>
<evidence type="ECO:0000256" key="7">
    <source>
        <dbReference type="ARBA" id="ARBA00023049"/>
    </source>
</evidence>
<dbReference type="OrthoDB" id="6475849at2759"/>
<evidence type="ECO:0000256" key="1">
    <source>
        <dbReference type="ARBA" id="ARBA00001947"/>
    </source>
</evidence>
<comment type="caution">
    <text evidence="10">The sequence shown here is derived from an EMBL/GenBank/DDBJ whole genome shotgun (WGS) entry which is preliminary data.</text>
</comment>
<protein>
    <recommendedName>
        <fullName evidence="12">Peptidase M13 C-terminal domain-containing protein</fullName>
    </recommendedName>
</protein>
<dbReference type="PANTHER" id="PTHR11733">
    <property type="entry name" value="ZINC METALLOPROTEASE FAMILY M13 NEPRILYSIN-RELATED"/>
    <property type="match status" value="1"/>
</dbReference>
<dbReference type="SUPFAM" id="SSF55486">
    <property type="entry name" value="Metalloproteases ('zincins'), catalytic domain"/>
    <property type="match status" value="1"/>
</dbReference>
<evidence type="ECO:0000259" key="9">
    <source>
        <dbReference type="Pfam" id="PF05649"/>
    </source>
</evidence>
<proteinExistence type="inferred from homology"/>
<evidence type="ECO:0000256" key="4">
    <source>
        <dbReference type="ARBA" id="ARBA00022723"/>
    </source>
</evidence>
<comment type="cofactor">
    <cofactor evidence="1">
        <name>Zn(2+)</name>
        <dbReference type="ChEBI" id="CHEBI:29105"/>
    </cofactor>
</comment>
<keyword evidence="6" id="KW-0862">Zinc</keyword>
<evidence type="ECO:0000256" key="3">
    <source>
        <dbReference type="ARBA" id="ARBA00022670"/>
    </source>
</evidence>
<reference evidence="11" key="1">
    <citation type="submission" date="2017-10" db="EMBL/GenBank/DDBJ databases">
        <title>Rapid genome shrinkage in a self-fertile nematode reveals novel sperm competition proteins.</title>
        <authorList>
            <person name="Yin D."/>
            <person name="Schwarz E.M."/>
            <person name="Thomas C.G."/>
            <person name="Felde R.L."/>
            <person name="Korf I.F."/>
            <person name="Cutter A.D."/>
            <person name="Schartner C.M."/>
            <person name="Ralston E.J."/>
            <person name="Meyer B.J."/>
            <person name="Haag E.S."/>
        </authorList>
    </citation>
    <scope>NUCLEOTIDE SEQUENCE [LARGE SCALE GENOMIC DNA]</scope>
    <source>
        <strain evidence="11">JU1422</strain>
    </source>
</reference>
<keyword evidence="3" id="KW-0645">Protease</keyword>
<evidence type="ECO:0000256" key="5">
    <source>
        <dbReference type="ARBA" id="ARBA00022801"/>
    </source>
</evidence>
<evidence type="ECO:0000256" key="6">
    <source>
        <dbReference type="ARBA" id="ARBA00022833"/>
    </source>
</evidence>
<evidence type="ECO:0008006" key="12">
    <source>
        <dbReference type="Google" id="ProtNLM"/>
    </source>
</evidence>
<keyword evidence="7" id="KW-0482">Metalloprotease</keyword>
<dbReference type="GO" id="GO:0016485">
    <property type="term" value="P:protein processing"/>
    <property type="evidence" value="ECO:0007669"/>
    <property type="project" value="TreeGrafter"/>
</dbReference>
<dbReference type="Gene3D" id="3.40.390.10">
    <property type="entry name" value="Collagenase (Catalytic Domain)"/>
    <property type="match status" value="1"/>
</dbReference>
<dbReference type="AlphaFoldDB" id="A0A2G5TQ82"/>
<organism evidence="10 11">
    <name type="scientific">Caenorhabditis nigoni</name>
    <dbReference type="NCBI Taxonomy" id="1611254"/>
    <lineage>
        <taxon>Eukaryota</taxon>
        <taxon>Metazoa</taxon>
        <taxon>Ecdysozoa</taxon>
        <taxon>Nematoda</taxon>
        <taxon>Chromadorea</taxon>
        <taxon>Rhabditida</taxon>
        <taxon>Rhabditina</taxon>
        <taxon>Rhabditomorpha</taxon>
        <taxon>Rhabditoidea</taxon>
        <taxon>Rhabditidae</taxon>
        <taxon>Peloderinae</taxon>
        <taxon>Caenorhabditis</taxon>
    </lineage>
</organism>
<evidence type="ECO:0000313" key="10">
    <source>
        <dbReference type="EMBL" id="PIC29392.1"/>
    </source>
</evidence>
<dbReference type="InterPro" id="IPR018497">
    <property type="entry name" value="Peptidase_M13_C"/>
</dbReference>
<accession>A0A2G5TQ82</accession>
<dbReference type="Proteomes" id="UP000230233">
    <property type="component" value="Chromosome V"/>
</dbReference>
<dbReference type="InterPro" id="IPR000718">
    <property type="entry name" value="Peptidase_M13"/>
</dbReference>
<dbReference type="PROSITE" id="PS51885">
    <property type="entry name" value="NEPRILYSIN"/>
    <property type="match status" value="1"/>
</dbReference>
<comment type="similarity">
    <text evidence="2">Belongs to the peptidase M13 family.</text>
</comment>
<dbReference type="PANTHER" id="PTHR11733:SF7">
    <property type="entry name" value="NEPRILYSIN METALLOPEPTIDASE FAMILY-RELATED"/>
    <property type="match status" value="1"/>
</dbReference>
<gene>
    <name evidence="10" type="primary">Cnig_chr_V.g20981</name>
    <name evidence="10" type="ORF">B9Z55_020981</name>
</gene>
<dbReference type="EMBL" id="PDUG01000005">
    <property type="protein sequence ID" value="PIC29392.1"/>
    <property type="molecule type" value="Genomic_DNA"/>
</dbReference>
<dbReference type="Pfam" id="PF01431">
    <property type="entry name" value="Peptidase_M13"/>
    <property type="match status" value="1"/>
</dbReference>
<name>A0A2G5TQ82_9PELO</name>
<keyword evidence="11" id="KW-1185">Reference proteome</keyword>
<feature type="domain" description="Peptidase M13 N-terminal" evidence="9">
    <location>
        <begin position="88"/>
        <end position="248"/>
    </location>
</feature>
<dbReference type="InterPro" id="IPR008753">
    <property type="entry name" value="Peptidase_M13_N"/>
</dbReference>
<dbReference type="GO" id="GO:0046872">
    <property type="term" value="F:metal ion binding"/>
    <property type="evidence" value="ECO:0007669"/>
    <property type="project" value="UniProtKB-KW"/>
</dbReference>
<dbReference type="GO" id="GO:0004222">
    <property type="term" value="F:metalloendopeptidase activity"/>
    <property type="evidence" value="ECO:0007669"/>
    <property type="project" value="InterPro"/>
</dbReference>
<dbReference type="InterPro" id="IPR024079">
    <property type="entry name" value="MetalloPept_cat_dom_sf"/>
</dbReference>
<evidence type="ECO:0000259" key="8">
    <source>
        <dbReference type="Pfam" id="PF01431"/>
    </source>
</evidence>
<evidence type="ECO:0000313" key="11">
    <source>
        <dbReference type="Proteomes" id="UP000230233"/>
    </source>
</evidence>
<feature type="domain" description="Peptidase M13 C-terminal" evidence="8">
    <location>
        <begin position="325"/>
        <end position="528"/>
    </location>
</feature>
<sequence length="529" mass="60086">MMRKMADIGWTDFGFFGIFVHFSPEVRIAKTVPSFTDAQSIGEEFLGFAANNGIELDQEVLKKDAEDMMKLTSEILEFNDPPQGLGPLQAERISSIDIEKIIKALMNPSRDQKTWEKIRSRIVVDQISYFFNKTHNLETIIQKTSKRTLANFLALQIINVIHDDPVGTYSTFVDDCAATTVLTFPLAALRIFVRNHFDKENLQIASEMVEDIRESLLETFEESTWLQDETKKGAIKKLKMMKKVIGYPEEFEAPGALDAFFVPVGFKFSKDVVNDCCSIFQLNLSDSDSYFMTVIKTAKFKMQLHLDFVASLLPIKSIFGYVGANASYRPLENLLTINVAFLDDPFFDSTYPKYAKIASIGGVVGHEIGHGFDSIGRKLDENGQEFDWWTPENSEEFTDRAQCLADQYSNYDDPDFGRNLNGNWTIREIAADIIGVNVSWRTYQKVDFAKEPSIFGFEDERPDKLFFHLTALNWCRGQETNSLAAQKRQVHPTSSFRVNGVFSNMKSFGEAFNCPVGSPMNPEKKCELF</sequence>
<dbReference type="Pfam" id="PF05649">
    <property type="entry name" value="Peptidase_M13_N"/>
    <property type="match status" value="1"/>
</dbReference>
<keyword evidence="4" id="KW-0479">Metal-binding</keyword>
<evidence type="ECO:0000256" key="2">
    <source>
        <dbReference type="ARBA" id="ARBA00007357"/>
    </source>
</evidence>
<keyword evidence="5" id="KW-0378">Hydrolase</keyword>
<dbReference type="GO" id="GO:0005886">
    <property type="term" value="C:plasma membrane"/>
    <property type="evidence" value="ECO:0007669"/>
    <property type="project" value="TreeGrafter"/>
</dbReference>